<evidence type="ECO:0000256" key="9">
    <source>
        <dbReference type="ARBA" id="ARBA00046245"/>
    </source>
</evidence>
<dbReference type="Pfam" id="PF07534">
    <property type="entry name" value="TLD"/>
    <property type="match status" value="2"/>
</dbReference>
<evidence type="ECO:0000256" key="1">
    <source>
        <dbReference type="ARBA" id="ARBA00004156"/>
    </source>
</evidence>
<accession>A0A6P7YLG0</accession>
<evidence type="ECO:0000313" key="13">
    <source>
        <dbReference type="RefSeq" id="XP_030063960.1"/>
    </source>
</evidence>
<proteinExistence type="predicted"/>
<dbReference type="RefSeq" id="XP_030063960.1">
    <property type="nucleotide sequence ID" value="XM_030208100.1"/>
</dbReference>
<dbReference type="GeneID" id="115473276"/>
<evidence type="ECO:0000256" key="5">
    <source>
        <dbReference type="ARBA" id="ARBA00023018"/>
    </source>
</evidence>
<dbReference type="PROSITE" id="PS51886">
    <property type="entry name" value="TLDC"/>
    <property type="match status" value="1"/>
</dbReference>
<keyword evidence="12" id="KW-1185">Reference proteome</keyword>
<dbReference type="GO" id="GO:0045202">
    <property type="term" value="C:synapse"/>
    <property type="evidence" value="ECO:0007669"/>
    <property type="project" value="UniProtKB-SubCell"/>
</dbReference>
<gene>
    <name evidence="13" type="primary">LOC115473276</name>
</gene>
<name>A0A6P7YLG0_9AMPH</name>
<dbReference type="InParanoid" id="A0A6P7YLG0"/>
<evidence type="ECO:0000256" key="2">
    <source>
        <dbReference type="ARBA" id="ARBA00004184"/>
    </source>
</evidence>
<evidence type="ECO:0000256" key="7">
    <source>
        <dbReference type="ARBA" id="ARBA00023329"/>
    </source>
</evidence>
<protein>
    <recommendedName>
        <fullName evidence="4">TBC1 domain family member 24</fullName>
    </recommendedName>
</protein>
<keyword evidence="5" id="KW-0770">Synapse</keyword>
<dbReference type="SMART" id="SM00584">
    <property type="entry name" value="TLDc"/>
    <property type="match status" value="1"/>
</dbReference>
<dbReference type="Proteomes" id="UP000515156">
    <property type="component" value="Chromosome 6"/>
</dbReference>
<dbReference type="KEGG" id="muo:115473276"/>
<organism evidence="12 13">
    <name type="scientific">Microcaecilia unicolor</name>
    <dbReference type="NCBI Taxonomy" id="1415580"/>
    <lineage>
        <taxon>Eukaryota</taxon>
        <taxon>Metazoa</taxon>
        <taxon>Chordata</taxon>
        <taxon>Craniata</taxon>
        <taxon>Vertebrata</taxon>
        <taxon>Euteleostomi</taxon>
        <taxon>Amphibia</taxon>
        <taxon>Gymnophiona</taxon>
        <taxon>Siphonopidae</taxon>
        <taxon>Microcaecilia</taxon>
    </lineage>
</organism>
<evidence type="ECO:0000256" key="4">
    <source>
        <dbReference type="ARBA" id="ARBA00014206"/>
    </source>
</evidence>
<comment type="subunit">
    <text evidence="3">Interacts with ARF6.</text>
</comment>
<dbReference type="Pfam" id="PF00566">
    <property type="entry name" value="RabGAP-TBC"/>
    <property type="match status" value="1"/>
</dbReference>
<dbReference type="GO" id="GO:0012505">
    <property type="term" value="C:endomembrane system"/>
    <property type="evidence" value="ECO:0007669"/>
    <property type="project" value="UniProtKB-SubCell"/>
</dbReference>
<dbReference type="OrthoDB" id="10065050at2759"/>
<sequence>MEVMQDDISVDIPVLIIPEIETWDIDTSSCVDSGQFVDWDKVPDSDQEASTHGEILPTDPKALKRMAREGHWAHNRHLRAQAYTQIIKSIHCRIVTPDASVYKDVADRLFGRRNVSSHPLPEFLDDCVIPTYCLSLHGVSAVKKILICIGNQFPDITCSPALPAVVSLLLHYCNDEAECFEKICRLIACVDTHKCYIDQTFLAYEASCMTFGDLAKKHCQAGHKFIATTSENIAEVYADWLMWIFEDLPFEYAIRVFDVYLIEGYKVLYRIALALLKQYRLFHTAKEAEVSDIKQDLQVFVQNIAQHITVEKLLEKAFSIRLFSHKEIWLLQLANRKALSQRGIAVMQRRQPVQMAVDLLNFSSMIVTAQEMRLVWSWIPERFSLFPPVLLFSTMDHGYSLQRFYSHCEGYEPTILLIKTTDGEVCGAFLSSDWEERKHHSGQVATFFGTGECFVFSVRPEMEKYEWVVAKKPELSKMAAPPSPRCPRSPRLPRSSRLPRSRSPSPGSPRLSPSPSLSSSPLSSSPGSHGISNYLMVPVVGAAERLSPFLSVRHFQLPSKTASMFMSGSHEGIIIGGGGGQALNIDADLLNGRTESCETFDNPPLCRENFQVQLIEVWGFQNS</sequence>
<evidence type="ECO:0000256" key="3">
    <source>
        <dbReference type="ARBA" id="ARBA00011546"/>
    </source>
</evidence>
<dbReference type="InterPro" id="IPR000195">
    <property type="entry name" value="Rab-GAP-TBC_dom"/>
</dbReference>
<feature type="compositionally biased region" description="Low complexity" evidence="10">
    <location>
        <begin position="492"/>
        <end position="525"/>
    </location>
</feature>
<dbReference type="Gene3D" id="1.10.472.80">
    <property type="entry name" value="Ypt/Rab-GAP domain of gyp1p, domain 3"/>
    <property type="match status" value="1"/>
</dbReference>
<comment type="subcellular location">
    <subcellularLocation>
        <location evidence="1">Cytoplasmic vesicle membrane</location>
    </subcellularLocation>
    <subcellularLocation>
        <location evidence="2">Endomembrane system</location>
        <topology evidence="2">Peripheral membrane protein</topology>
    </subcellularLocation>
    <subcellularLocation>
        <location evidence="8">Synapse</location>
    </subcellularLocation>
</comment>
<dbReference type="AlphaFoldDB" id="A0A6P7YLG0"/>
<dbReference type="GO" id="GO:0030659">
    <property type="term" value="C:cytoplasmic vesicle membrane"/>
    <property type="evidence" value="ECO:0007669"/>
    <property type="project" value="UniProtKB-SubCell"/>
</dbReference>
<feature type="domain" description="TLDc" evidence="11">
    <location>
        <begin position="365"/>
        <end position="621"/>
    </location>
</feature>
<evidence type="ECO:0000256" key="10">
    <source>
        <dbReference type="SAM" id="MobiDB-lite"/>
    </source>
</evidence>
<feature type="region of interest" description="Disordered" evidence="10">
    <location>
        <begin position="477"/>
        <end position="525"/>
    </location>
</feature>
<dbReference type="InterPro" id="IPR035969">
    <property type="entry name" value="Rab-GAP_TBC_sf"/>
</dbReference>
<dbReference type="SUPFAM" id="SSF47923">
    <property type="entry name" value="Ypt/Rab-GAP domain of gyp1p"/>
    <property type="match status" value="1"/>
</dbReference>
<evidence type="ECO:0000313" key="12">
    <source>
        <dbReference type="Proteomes" id="UP000515156"/>
    </source>
</evidence>
<dbReference type="PANTHER" id="PTHR23354">
    <property type="entry name" value="NUCLEOLAR PROTEIN 7/ESTROGEN RECEPTOR COACTIVATOR-RELATED"/>
    <property type="match status" value="1"/>
</dbReference>
<dbReference type="InterPro" id="IPR006571">
    <property type="entry name" value="TLDc_dom"/>
</dbReference>
<keyword evidence="6" id="KW-0472">Membrane</keyword>
<evidence type="ECO:0000256" key="6">
    <source>
        <dbReference type="ARBA" id="ARBA00023136"/>
    </source>
</evidence>
<comment type="function">
    <text evidence="9">May act as a GTPase-activating protein for Rab family protein(s). Involved in neuronal projections development, probably through a negative modulation of ARF6 function. Involved in the regulation of synaptic vesicle trafficking.</text>
</comment>
<evidence type="ECO:0000256" key="8">
    <source>
        <dbReference type="ARBA" id="ARBA00034103"/>
    </source>
</evidence>
<keyword evidence="7" id="KW-0968">Cytoplasmic vesicle</keyword>
<dbReference type="PANTHER" id="PTHR23354:SF124">
    <property type="entry name" value="TBC1 DOMAIN FAMILY MEMBER 24"/>
    <property type="match status" value="1"/>
</dbReference>
<evidence type="ECO:0000259" key="11">
    <source>
        <dbReference type="PROSITE" id="PS51886"/>
    </source>
</evidence>
<reference evidence="13" key="1">
    <citation type="submission" date="2025-08" db="UniProtKB">
        <authorList>
            <consortium name="RefSeq"/>
        </authorList>
    </citation>
    <scope>IDENTIFICATION</scope>
</reference>